<comment type="similarity">
    <text evidence="1">Belongs to the cytochrome P450 family.</text>
</comment>
<dbReference type="SUPFAM" id="SSF48264">
    <property type="entry name" value="Cytochrome P450"/>
    <property type="match status" value="1"/>
</dbReference>
<dbReference type="PANTHER" id="PTHR46696">
    <property type="entry name" value="P450, PUTATIVE (EUROFUNG)-RELATED"/>
    <property type="match status" value="1"/>
</dbReference>
<sequence>MRALTVRERRVTFRCGRNVEARMSERPWPDLPPGELGCPSPELARRYGLSEPELVNMVFTLILAGHETTAAMISRGIFRLLLHPGQLAELREDPELLAPAVEEVMRSGLDWTRDALMYRPVRLPAAR</sequence>
<protein>
    <recommendedName>
        <fullName evidence="4">Cytochrome P450</fullName>
    </recommendedName>
</protein>
<evidence type="ECO:0008006" key="4">
    <source>
        <dbReference type="Google" id="ProtNLM"/>
    </source>
</evidence>
<name>A0ABP6QEP9_9ACTN</name>
<dbReference type="Proteomes" id="UP001501237">
    <property type="component" value="Unassembled WGS sequence"/>
</dbReference>
<dbReference type="Pfam" id="PF00067">
    <property type="entry name" value="p450"/>
    <property type="match status" value="1"/>
</dbReference>
<accession>A0ABP6QEP9</accession>
<evidence type="ECO:0000256" key="1">
    <source>
        <dbReference type="ARBA" id="ARBA00010617"/>
    </source>
</evidence>
<dbReference type="InterPro" id="IPR036396">
    <property type="entry name" value="Cyt_P450_sf"/>
</dbReference>
<keyword evidence="3" id="KW-1185">Reference proteome</keyword>
<gene>
    <name evidence="2" type="ORF">GCM10010468_51940</name>
</gene>
<dbReference type="Gene3D" id="1.10.630.10">
    <property type="entry name" value="Cytochrome P450"/>
    <property type="match status" value="1"/>
</dbReference>
<dbReference type="PANTHER" id="PTHR46696:SF1">
    <property type="entry name" value="CYTOCHROME P450 YJIB-RELATED"/>
    <property type="match status" value="1"/>
</dbReference>
<evidence type="ECO:0000313" key="3">
    <source>
        <dbReference type="Proteomes" id="UP001501237"/>
    </source>
</evidence>
<reference evidence="3" key="1">
    <citation type="journal article" date="2019" name="Int. J. Syst. Evol. Microbiol.">
        <title>The Global Catalogue of Microorganisms (GCM) 10K type strain sequencing project: providing services to taxonomists for standard genome sequencing and annotation.</title>
        <authorList>
            <consortium name="The Broad Institute Genomics Platform"/>
            <consortium name="The Broad Institute Genome Sequencing Center for Infectious Disease"/>
            <person name="Wu L."/>
            <person name="Ma J."/>
        </authorList>
    </citation>
    <scope>NUCLEOTIDE SEQUENCE [LARGE SCALE GENOMIC DNA]</scope>
    <source>
        <strain evidence="3">JCM 9377</strain>
    </source>
</reference>
<dbReference type="EMBL" id="BAAAUV010000014">
    <property type="protein sequence ID" value="GAA3224700.1"/>
    <property type="molecule type" value="Genomic_DNA"/>
</dbReference>
<proteinExistence type="inferred from homology"/>
<evidence type="ECO:0000313" key="2">
    <source>
        <dbReference type="EMBL" id="GAA3224700.1"/>
    </source>
</evidence>
<organism evidence="2 3">
    <name type="scientific">Actinocorallia longicatena</name>
    <dbReference type="NCBI Taxonomy" id="111803"/>
    <lineage>
        <taxon>Bacteria</taxon>
        <taxon>Bacillati</taxon>
        <taxon>Actinomycetota</taxon>
        <taxon>Actinomycetes</taxon>
        <taxon>Streptosporangiales</taxon>
        <taxon>Thermomonosporaceae</taxon>
        <taxon>Actinocorallia</taxon>
    </lineage>
</organism>
<dbReference type="InterPro" id="IPR001128">
    <property type="entry name" value="Cyt_P450"/>
</dbReference>
<comment type="caution">
    <text evidence="2">The sequence shown here is derived from an EMBL/GenBank/DDBJ whole genome shotgun (WGS) entry which is preliminary data.</text>
</comment>